<dbReference type="GO" id="GO:0006412">
    <property type="term" value="P:translation"/>
    <property type="evidence" value="ECO:0007669"/>
    <property type="project" value="UniProtKB-UniRule"/>
</dbReference>
<dbReference type="NCBIfam" id="TIGR03953">
    <property type="entry name" value="rplD_bact"/>
    <property type="match status" value="1"/>
</dbReference>
<reference evidence="7 8" key="1">
    <citation type="journal article" date="2016" name="Nat. Commun.">
        <title>Thousands of microbial genomes shed light on interconnected biogeochemical processes in an aquifer system.</title>
        <authorList>
            <person name="Anantharaman K."/>
            <person name="Brown C.T."/>
            <person name="Hug L.A."/>
            <person name="Sharon I."/>
            <person name="Castelle C.J."/>
            <person name="Probst A.J."/>
            <person name="Thomas B.C."/>
            <person name="Singh A."/>
            <person name="Wilkins M.J."/>
            <person name="Karaoz U."/>
            <person name="Brodie E.L."/>
            <person name="Williams K.H."/>
            <person name="Hubbard S.S."/>
            <person name="Banfield J.F."/>
        </authorList>
    </citation>
    <scope>NUCLEOTIDE SEQUENCE [LARGE SCALE GENOMIC DNA]</scope>
</reference>
<dbReference type="InterPro" id="IPR013005">
    <property type="entry name" value="Ribosomal_uL4-like"/>
</dbReference>
<evidence type="ECO:0000313" key="8">
    <source>
        <dbReference type="Proteomes" id="UP000178187"/>
    </source>
</evidence>
<feature type="compositionally biased region" description="Basic residues" evidence="6">
    <location>
        <begin position="60"/>
        <end position="78"/>
    </location>
</feature>
<dbReference type="HAMAP" id="MF_01328_B">
    <property type="entry name" value="Ribosomal_uL4_B"/>
    <property type="match status" value="1"/>
</dbReference>
<comment type="caution">
    <text evidence="7">The sequence shown here is derived from an EMBL/GenBank/DDBJ whole genome shotgun (WGS) entry which is preliminary data.</text>
</comment>
<dbReference type="PANTHER" id="PTHR10746">
    <property type="entry name" value="50S RIBOSOMAL PROTEIN L4"/>
    <property type="match status" value="1"/>
</dbReference>
<dbReference type="Pfam" id="PF00573">
    <property type="entry name" value="Ribosomal_L4"/>
    <property type="match status" value="1"/>
</dbReference>
<keyword evidence="3 5" id="KW-0687">Ribonucleoprotein</keyword>
<dbReference type="GO" id="GO:0019843">
    <property type="term" value="F:rRNA binding"/>
    <property type="evidence" value="ECO:0007669"/>
    <property type="project" value="UniProtKB-UniRule"/>
</dbReference>
<dbReference type="GO" id="GO:0003735">
    <property type="term" value="F:structural constituent of ribosome"/>
    <property type="evidence" value="ECO:0007669"/>
    <property type="project" value="InterPro"/>
</dbReference>
<dbReference type="Gene3D" id="3.40.1370.10">
    <property type="match status" value="1"/>
</dbReference>
<feature type="region of interest" description="Disordered" evidence="6">
    <location>
        <begin position="45"/>
        <end position="96"/>
    </location>
</feature>
<comment type="function">
    <text evidence="5">Forms part of the polypeptide exit tunnel.</text>
</comment>
<evidence type="ECO:0000256" key="2">
    <source>
        <dbReference type="ARBA" id="ARBA00022980"/>
    </source>
</evidence>
<comment type="similarity">
    <text evidence="1 5">Belongs to the universal ribosomal protein uL4 family.</text>
</comment>
<dbReference type="EMBL" id="MHFR01000033">
    <property type="protein sequence ID" value="OGW98466.1"/>
    <property type="molecule type" value="Genomic_DNA"/>
</dbReference>
<dbReference type="SUPFAM" id="SSF52166">
    <property type="entry name" value="Ribosomal protein L4"/>
    <property type="match status" value="1"/>
</dbReference>
<dbReference type="PANTHER" id="PTHR10746:SF6">
    <property type="entry name" value="LARGE RIBOSOMAL SUBUNIT PROTEIN UL4M"/>
    <property type="match status" value="1"/>
</dbReference>
<evidence type="ECO:0000256" key="1">
    <source>
        <dbReference type="ARBA" id="ARBA00010528"/>
    </source>
</evidence>
<dbReference type="InterPro" id="IPR023574">
    <property type="entry name" value="Ribosomal_uL4_dom_sf"/>
</dbReference>
<dbReference type="GO" id="GO:1990904">
    <property type="term" value="C:ribonucleoprotein complex"/>
    <property type="evidence" value="ECO:0007669"/>
    <property type="project" value="UniProtKB-KW"/>
</dbReference>
<dbReference type="GO" id="GO:0005840">
    <property type="term" value="C:ribosome"/>
    <property type="evidence" value="ECO:0007669"/>
    <property type="project" value="UniProtKB-KW"/>
</dbReference>
<name>A0A1G1KZY3_9BACT</name>
<proteinExistence type="inferred from homology"/>
<keyword evidence="5" id="KW-0699">rRNA-binding</keyword>
<evidence type="ECO:0000256" key="3">
    <source>
        <dbReference type="ARBA" id="ARBA00023274"/>
    </source>
</evidence>
<evidence type="ECO:0000256" key="6">
    <source>
        <dbReference type="SAM" id="MobiDB-lite"/>
    </source>
</evidence>
<dbReference type="Proteomes" id="UP000178187">
    <property type="component" value="Unassembled WGS sequence"/>
</dbReference>
<comment type="function">
    <text evidence="5">One of the primary rRNA binding proteins, this protein initially binds near the 5'-end of the 23S rRNA. It is important during the early stages of 50S assembly. It makes multiple contacts with different domains of the 23S rRNA in the assembled 50S subunit and ribosome.</text>
</comment>
<evidence type="ECO:0000313" key="7">
    <source>
        <dbReference type="EMBL" id="OGW98466.1"/>
    </source>
</evidence>
<dbReference type="AlphaFoldDB" id="A0A1G1KZY3"/>
<dbReference type="InterPro" id="IPR002136">
    <property type="entry name" value="Ribosomal_uL4"/>
</dbReference>
<comment type="subunit">
    <text evidence="5">Part of the 50S ribosomal subunit.</text>
</comment>
<evidence type="ECO:0000256" key="5">
    <source>
        <dbReference type="HAMAP-Rule" id="MF_01328"/>
    </source>
</evidence>
<accession>A0A1G1KZY3</accession>
<protein>
    <recommendedName>
        <fullName evidence="4 5">Large ribosomal subunit protein uL4</fullName>
    </recommendedName>
</protein>
<keyword evidence="2 5" id="KW-0689">Ribosomal protein</keyword>
<sequence>MLTAIVYQQDGKTNGEVELNPKVFGARVNDRLLELALIAYAGNQRRGTHATKTRGEVRGGGKKPWKQKGTGRARHGSRRSPIWRGGGTVFGPHPRDYGSEMSAQMKRVALISALSLKKKSDDVMVLENLELKQPKTKELVNVIKALKLENARTLFVVDSMNEALSRASRNLKKYFSIRRASDVNSYHVQRRVKLLIDKQALLTLEKRALGEAVVAEEKTS</sequence>
<evidence type="ECO:0000256" key="4">
    <source>
        <dbReference type="ARBA" id="ARBA00035244"/>
    </source>
</evidence>
<keyword evidence="5" id="KW-0694">RNA-binding</keyword>
<gene>
    <name evidence="5" type="primary">rplD</name>
    <name evidence="7" type="ORF">A3G33_09125</name>
</gene>
<organism evidence="7 8">
    <name type="scientific">Candidatus Danuiimicrobium aquiferis</name>
    <dbReference type="NCBI Taxonomy" id="1801832"/>
    <lineage>
        <taxon>Bacteria</taxon>
        <taxon>Pseudomonadati</taxon>
        <taxon>Candidatus Omnitrophota</taxon>
        <taxon>Candidatus Danuiimicrobium</taxon>
    </lineage>
</organism>